<evidence type="ECO:0000256" key="2">
    <source>
        <dbReference type="ARBA" id="ARBA00004496"/>
    </source>
</evidence>
<evidence type="ECO:0000256" key="20">
    <source>
        <dbReference type="SAM" id="Phobius"/>
    </source>
</evidence>
<dbReference type="InterPro" id="IPR013320">
    <property type="entry name" value="ConA-like_dom_sf"/>
</dbReference>
<dbReference type="Gene3D" id="2.60.120.200">
    <property type="match status" value="2"/>
</dbReference>
<name>A0A3B4E3X0_PYGNA</name>
<reference evidence="22" key="2">
    <citation type="submission" date="2025-08" db="UniProtKB">
        <authorList>
            <consortium name="Ensembl"/>
        </authorList>
    </citation>
    <scope>IDENTIFICATION</scope>
</reference>
<keyword evidence="13" id="KW-0391">Immunity</keyword>
<evidence type="ECO:0000313" key="22">
    <source>
        <dbReference type="Ensembl" id="ENSPNAP00000030016.2"/>
    </source>
</evidence>
<dbReference type="InterPro" id="IPR044156">
    <property type="entry name" value="Galectin-like"/>
</dbReference>
<evidence type="ECO:0000256" key="5">
    <source>
        <dbReference type="ARBA" id="ARBA00022525"/>
    </source>
</evidence>
<dbReference type="PANTHER" id="PTHR11346:SF26">
    <property type="entry name" value="GALECTIN-3"/>
    <property type="match status" value="1"/>
</dbReference>
<comment type="subcellular location">
    <subcellularLocation>
        <location evidence="2">Cytoplasm</location>
    </subcellularLocation>
    <subcellularLocation>
        <location evidence="1">Nucleus</location>
    </subcellularLocation>
    <subcellularLocation>
        <location evidence="3">Secreted</location>
    </subcellularLocation>
</comment>
<evidence type="ECO:0000256" key="3">
    <source>
        <dbReference type="ARBA" id="ARBA00004613"/>
    </source>
</evidence>
<dbReference type="InterPro" id="IPR001079">
    <property type="entry name" value="Galectin_CRD"/>
</dbReference>
<organism evidence="22 23">
    <name type="scientific">Pygocentrus nattereri</name>
    <name type="common">Red-bellied piranha</name>
    <dbReference type="NCBI Taxonomy" id="42514"/>
    <lineage>
        <taxon>Eukaryota</taxon>
        <taxon>Metazoa</taxon>
        <taxon>Chordata</taxon>
        <taxon>Craniata</taxon>
        <taxon>Vertebrata</taxon>
        <taxon>Euteleostomi</taxon>
        <taxon>Actinopterygii</taxon>
        <taxon>Neopterygii</taxon>
        <taxon>Teleostei</taxon>
        <taxon>Ostariophysi</taxon>
        <taxon>Characiformes</taxon>
        <taxon>Characoidei</taxon>
        <taxon>Pygocentrus</taxon>
    </lineage>
</organism>
<keyword evidence="5" id="KW-0964">Secreted</keyword>
<reference evidence="22" key="3">
    <citation type="submission" date="2025-09" db="UniProtKB">
        <authorList>
            <consortium name="Ensembl"/>
        </authorList>
    </citation>
    <scope>IDENTIFICATION</scope>
</reference>
<evidence type="ECO:0000256" key="12">
    <source>
        <dbReference type="ARBA" id="ARBA00022782"/>
    </source>
</evidence>
<dbReference type="Pfam" id="PF00337">
    <property type="entry name" value="Gal-bind_lectin"/>
    <property type="match status" value="2"/>
</dbReference>
<keyword evidence="9" id="KW-0747">Spliceosome</keyword>
<evidence type="ECO:0000256" key="18">
    <source>
        <dbReference type="ARBA" id="ARBA00023242"/>
    </source>
</evidence>
<keyword evidence="10 19" id="KW-0430">Lectin</keyword>
<dbReference type="SUPFAM" id="SSF49899">
    <property type="entry name" value="Concanavalin A-like lectins/glucanases"/>
    <property type="match status" value="2"/>
</dbReference>
<evidence type="ECO:0000256" key="1">
    <source>
        <dbReference type="ARBA" id="ARBA00004123"/>
    </source>
</evidence>
<keyword evidence="14" id="KW-0389">IgE-binding protein</keyword>
<evidence type="ECO:0000313" key="23">
    <source>
        <dbReference type="Proteomes" id="UP001501920"/>
    </source>
</evidence>
<evidence type="ECO:0000256" key="14">
    <source>
        <dbReference type="ARBA" id="ARBA00022972"/>
    </source>
</evidence>
<keyword evidence="12" id="KW-0221">Differentiation</keyword>
<evidence type="ECO:0000256" key="17">
    <source>
        <dbReference type="ARBA" id="ARBA00023187"/>
    </source>
</evidence>
<evidence type="ECO:0000256" key="8">
    <source>
        <dbReference type="ARBA" id="ARBA00022664"/>
    </source>
</evidence>
<keyword evidence="20" id="KW-0812">Transmembrane</keyword>
<keyword evidence="20" id="KW-0472">Membrane</keyword>
<keyword evidence="4" id="KW-0963">Cytoplasm</keyword>
<proteinExistence type="predicted"/>
<protein>
    <recommendedName>
        <fullName evidence="19">Galectin</fullName>
    </recommendedName>
</protein>
<keyword evidence="11" id="KW-0677">Repeat</keyword>
<evidence type="ECO:0000256" key="9">
    <source>
        <dbReference type="ARBA" id="ARBA00022728"/>
    </source>
</evidence>
<keyword evidence="20" id="KW-1133">Transmembrane helix</keyword>
<dbReference type="Proteomes" id="UP001501920">
    <property type="component" value="Chromosome 20"/>
</dbReference>
<keyword evidence="23" id="KW-1185">Reference proteome</keyword>
<evidence type="ECO:0000256" key="11">
    <source>
        <dbReference type="ARBA" id="ARBA00022737"/>
    </source>
</evidence>
<feature type="transmembrane region" description="Helical" evidence="20">
    <location>
        <begin position="12"/>
        <end position="29"/>
    </location>
</feature>
<keyword evidence="15" id="KW-0007">Acetylation</keyword>
<dbReference type="PANTHER" id="PTHR11346">
    <property type="entry name" value="GALECTIN"/>
    <property type="match status" value="1"/>
</dbReference>
<evidence type="ECO:0000256" key="7">
    <source>
        <dbReference type="ARBA" id="ARBA00022588"/>
    </source>
</evidence>
<keyword evidence="8" id="KW-0507">mRNA processing</keyword>
<dbReference type="PROSITE" id="PS51304">
    <property type="entry name" value="GALECTIN"/>
    <property type="match status" value="2"/>
</dbReference>
<evidence type="ECO:0000256" key="16">
    <source>
        <dbReference type="ARBA" id="ARBA00023157"/>
    </source>
</evidence>
<dbReference type="GeneTree" id="ENSGT00940000162258"/>
<dbReference type="Ensembl" id="ENSPNAT00000017663.2">
    <property type="protein sequence ID" value="ENSPNAP00000030016.2"/>
    <property type="gene ID" value="ENSPNAG00000016613.2"/>
</dbReference>
<keyword evidence="16" id="KW-1015">Disulfide bond</keyword>
<dbReference type="SMART" id="SM00908">
    <property type="entry name" value="Gal-bind_lectin"/>
    <property type="match status" value="2"/>
</dbReference>
<dbReference type="AlphaFoldDB" id="A0A3B4E3X0"/>
<dbReference type="SMART" id="SM00276">
    <property type="entry name" value="GLECT"/>
    <property type="match status" value="2"/>
</dbReference>
<feature type="domain" description="Galectin" evidence="21">
    <location>
        <begin position="1"/>
        <end position="146"/>
    </location>
</feature>
<keyword evidence="17" id="KW-0508">mRNA splicing</keyword>
<keyword evidence="18" id="KW-0539">Nucleus</keyword>
<evidence type="ECO:0000256" key="6">
    <source>
        <dbReference type="ARBA" id="ARBA00022553"/>
    </source>
</evidence>
<dbReference type="GO" id="GO:0030246">
    <property type="term" value="F:carbohydrate binding"/>
    <property type="evidence" value="ECO:0007669"/>
    <property type="project" value="UniProtKB-UniRule"/>
</dbReference>
<sequence>SPVYRPIFSPTTLWYVYGPCLSLTILLYYQTQITIQSDTSQIKRLNWFSDDIAFHFNPRFNEDGKQVIVRTTRIRDVWGPEERELPFFPFSPGKPFEVSVVNSQSCSALEVNNEYLLHYSHRIKELHQITHIQIRQNVVLKHVHIEQNSSFHFQLFILSPAFFLESCFLRVPYVQVLPEGLKDQTQITISGEPKPNAEKFAIDICKGDNIAFHFNPRFNEDGNQVIVRTTRIEGVWGPEERELPFFPFSPGKPFEVSILCTSSGYRVEVNNEYLLHYSHRIKELHQITHIQIRQNVVLKHVHIGM</sequence>
<dbReference type="CDD" id="cd00070">
    <property type="entry name" value="GLECT"/>
    <property type="match status" value="2"/>
</dbReference>
<evidence type="ECO:0000256" key="15">
    <source>
        <dbReference type="ARBA" id="ARBA00022990"/>
    </source>
</evidence>
<evidence type="ECO:0000256" key="10">
    <source>
        <dbReference type="ARBA" id="ARBA00022734"/>
    </source>
</evidence>
<keyword evidence="7" id="KW-0399">Innate immunity</keyword>
<evidence type="ECO:0000256" key="19">
    <source>
        <dbReference type="RuleBase" id="RU102079"/>
    </source>
</evidence>
<accession>A0A3B4E3X0</accession>
<reference evidence="22 23" key="1">
    <citation type="submission" date="2020-10" db="EMBL/GenBank/DDBJ databases">
        <title>Pygocentrus nattereri (red-bellied piranha) genome, fPygNat1, primary haplotype.</title>
        <authorList>
            <person name="Myers G."/>
            <person name="Meyer A."/>
            <person name="Karagic N."/>
            <person name="Pippel M."/>
            <person name="Winkler S."/>
            <person name="Tracey A."/>
            <person name="Wood J."/>
            <person name="Formenti G."/>
            <person name="Howe K."/>
            <person name="Fedrigo O."/>
            <person name="Jarvis E.D."/>
        </authorList>
    </citation>
    <scope>NUCLEOTIDE SEQUENCE [LARGE SCALE GENOMIC DNA]</scope>
</reference>
<evidence type="ECO:0000259" key="21">
    <source>
        <dbReference type="PROSITE" id="PS51304"/>
    </source>
</evidence>
<keyword evidence="6" id="KW-0597">Phosphoprotein</keyword>
<evidence type="ECO:0000256" key="4">
    <source>
        <dbReference type="ARBA" id="ARBA00022490"/>
    </source>
</evidence>
<evidence type="ECO:0000256" key="13">
    <source>
        <dbReference type="ARBA" id="ARBA00022859"/>
    </source>
</evidence>
<feature type="domain" description="Galectin" evidence="21">
    <location>
        <begin position="173"/>
        <end position="304"/>
    </location>
</feature>
<dbReference type="FunFam" id="2.60.120.200:FF:000023">
    <property type="entry name" value="Galectin"/>
    <property type="match status" value="1"/>
</dbReference>